<dbReference type="AlphaFoldDB" id="A0A2C9M044"/>
<accession>A0A2C9M044</accession>
<dbReference type="EnsemblMetazoa" id="BGLB036974-RA">
    <property type="protein sequence ID" value="BGLB036974-PA"/>
    <property type="gene ID" value="BGLB036974"/>
</dbReference>
<name>A0A2C9M044_BIOGL</name>
<sequence length="136" mass="15044">MANKPLLPEAYWFGASSLPSPFLLSGRIQQLWDSDSDDDNDDDSDDGNYDDSSDGNDDDDDDGNDDDGKDDDSEGGNEDGNDDDNDDGNVMMMIVMMPNKTKSPEISVRKLLTFYQLQQASKKKKNKQIPPLKSAV</sequence>
<protein>
    <submittedName>
        <fullName evidence="2">Uncharacterized protein</fullName>
    </submittedName>
</protein>
<feature type="region of interest" description="Disordered" evidence="1">
    <location>
        <begin position="32"/>
        <end position="102"/>
    </location>
</feature>
<organism evidence="2 3">
    <name type="scientific">Biomphalaria glabrata</name>
    <name type="common">Bloodfluke planorb</name>
    <name type="synonym">Freshwater snail</name>
    <dbReference type="NCBI Taxonomy" id="6526"/>
    <lineage>
        <taxon>Eukaryota</taxon>
        <taxon>Metazoa</taxon>
        <taxon>Spiralia</taxon>
        <taxon>Lophotrochozoa</taxon>
        <taxon>Mollusca</taxon>
        <taxon>Gastropoda</taxon>
        <taxon>Heterobranchia</taxon>
        <taxon>Euthyneura</taxon>
        <taxon>Panpulmonata</taxon>
        <taxon>Hygrophila</taxon>
        <taxon>Lymnaeoidea</taxon>
        <taxon>Planorbidae</taxon>
        <taxon>Biomphalaria</taxon>
    </lineage>
</organism>
<dbReference type="VEuPathDB" id="VectorBase:BGLB036974"/>
<evidence type="ECO:0000256" key="1">
    <source>
        <dbReference type="SAM" id="MobiDB-lite"/>
    </source>
</evidence>
<evidence type="ECO:0000313" key="3">
    <source>
        <dbReference type="Proteomes" id="UP000076420"/>
    </source>
</evidence>
<feature type="compositionally biased region" description="Acidic residues" evidence="1">
    <location>
        <begin position="34"/>
        <end position="87"/>
    </location>
</feature>
<reference evidence="2" key="1">
    <citation type="submission" date="2020-05" db="UniProtKB">
        <authorList>
            <consortium name="EnsemblMetazoa"/>
        </authorList>
    </citation>
    <scope>IDENTIFICATION</scope>
    <source>
        <strain evidence="2">BB02</strain>
    </source>
</reference>
<dbReference type="Proteomes" id="UP000076420">
    <property type="component" value="Unassembled WGS sequence"/>
</dbReference>
<proteinExistence type="predicted"/>
<evidence type="ECO:0000313" key="2">
    <source>
        <dbReference type="EnsemblMetazoa" id="BGLB036974-PA"/>
    </source>
</evidence>
<gene>
    <name evidence="2" type="primary">106055887</name>
</gene>
<dbReference type="KEGG" id="bgt:106055887"/>